<dbReference type="SUPFAM" id="SSF56266">
    <property type="entry name" value="DmpA/ArgJ-like"/>
    <property type="match status" value="1"/>
</dbReference>
<proteinExistence type="predicted"/>
<gene>
    <name evidence="1" type="ORF">OXD698_LOCUS46087</name>
</gene>
<comment type="caution">
    <text evidence="1">The sequence shown here is derived from an EMBL/GenBank/DDBJ whole genome shotgun (WGS) entry which is preliminary data.</text>
</comment>
<evidence type="ECO:0000313" key="2">
    <source>
        <dbReference type="Proteomes" id="UP000663844"/>
    </source>
</evidence>
<protein>
    <submittedName>
        <fullName evidence="1">Uncharacterized protein</fullName>
    </submittedName>
</protein>
<evidence type="ECO:0000313" key="1">
    <source>
        <dbReference type="EMBL" id="CAF4300867.1"/>
    </source>
</evidence>
<dbReference type="Gene3D" id="3.60.70.12">
    <property type="entry name" value="L-amino peptidase D-ALA esterase/amidase"/>
    <property type="match status" value="1"/>
</dbReference>
<reference evidence="1" key="1">
    <citation type="submission" date="2021-02" db="EMBL/GenBank/DDBJ databases">
        <authorList>
            <person name="Nowell W R."/>
        </authorList>
    </citation>
    <scope>NUCLEOTIDE SEQUENCE</scope>
</reference>
<accession>A0A820HYC5</accession>
<dbReference type="InterPro" id="IPR016117">
    <property type="entry name" value="ArgJ-like_dom_sf"/>
</dbReference>
<feature type="non-terminal residue" evidence="1">
    <location>
        <position position="1"/>
    </location>
</feature>
<dbReference type="Pfam" id="PF03576">
    <property type="entry name" value="Peptidase_S58"/>
    <property type="match status" value="1"/>
</dbReference>
<organism evidence="1 2">
    <name type="scientific">Adineta steineri</name>
    <dbReference type="NCBI Taxonomy" id="433720"/>
    <lineage>
        <taxon>Eukaryota</taxon>
        <taxon>Metazoa</taxon>
        <taxon>Spiralia</taxon>
        <taxon>Gnathifera</taxon>
        <taxon>Rotifera</taxon>
        <taxon>Eurotatoria</taxon>
        <taxon>Bdelloidea</taxon>
        <taxon>Adinetida</taxon>
        <taxon>Adinetidae</taxon>
        <taxon>Adineta</taxon>
    </lineage>
</organism>
<dbReference type="Proteomes" id="UP000663844">
    <property type="component" value="Unassembled WGS sequence"/>
</dbReference>
<name>A0A820HYC5_9BILA</name>
<dbReference type="InterPro" id="IPR005321">
    <property type="entry name" value="Peptidase_S58_DmpA"/>
</dbReference>
<dbReference type="AlphaFoldDB" id="A0A820HYC5"/>
<sequence length="69" mass="7672">KTSTTKTVELLLNDEINPLFEATIQCVEEAIVNAMVAAETMIGHNGFKVDAISHDILIKILKKYNKLND</sequence>
<dbReference type="EMBL" id="CAJOAZ010016075">
    <property type="protein sequence ID" value="CAF4300867.1"/>
    <property type="molecule type" value="Genomic_DNA"/>
</dbReference>